<protein>
    <submittedName>
        <fullName evidence="3">MerR family transcriptional regulator</fullName>
    </submittedName>
</protein>
<organism evidence="3 4">
    <name type="scientific">Banduia mediterranea</name>
    <dbReference type="NCBI Taxonomy" id="3075609"/>
    <lineage>
        <taxon>Bacteria</taxon>
        <taxon>Pseudomonadati</taxon>
        <taxon>Pseudomonadota</taxon>
        <taxon>Gammaproteobacteria</taxon>
        <taxon>Nevskiales</taxon>
        <taxon>Algiphilaceae</taxon>
        <taxon>Banduia</taxon>
    </lineage>
</organism>
<keyword evidence="1" id="KW-0238">DNA-binding</keyword>
<evidence type="ECO:0000313" key="4">
    <source>
        <dbReference type="Proteomes" id="UP001254608"/>
    </source>
</evidence>
<proteinExistence type="predicted"/>
<evidence type="ECO:0000259" key="2">
    <source>
        <dbReference type="PROSITE" id="PS50937"/>
    </source>
</evidence>
<dbReference type="SUPFAM" id="SSF46955">
    <property type="entry name" value="Putative DNA-binding domain"/>
    <property type="match status" value="1"/>
</dbReference>
<reference evidence="3 4" key="1">
    <citation type="submission" date="2023-09" db="EMBL/GenBank/DDBJ databases">
        <authorList>
            <person name="Rey-Velasco X."/>
        </authorList>
    </citation>
    <scope>NUCLEOTIDE SEQUENCE [LARGE SCALE GENOMIC DNA]</scope>
    <source>
        <strain evidence="3 4">W345</strain>
    </source>
</reference>
<feature type="domain" description="HTH merR-type" evidence="2">
    <location>
        <begin position="13"/>
        <end position="83"/>
    </location>
</feature>
<comment type="caution">
    <text evidence="3">The sequence shown here is derived from an EMBL/GenBank/DDBJ whole genome shotgun (WGS) entry which is preliminary data.</text>
</comment>
<evidence type="ECO:0000313" key="3">
    <source>
        <dbReference type="EMBL" id="MDT0496422.1"/>
    </source>
</evidence>
<dbReference type="PANTHER" id="PTHR30204:SF93">
    <property type="entry name" value="HTH MERR-TYPE DOMAIN-CONTAINING PROTEIN"/>
    <property type="match status" value="1"/>
</dbReference>
<dbReference type="Pfam" id="PF13411">
    <property type="entry name" value="MerR_1"/>
    <property type="match status" value="1"/>
</dbReference>
<dbReference type="InterPro" id="IPR047057">
    <property type="entry name" value="MerR_fam"/>
</dbReference>
<evidence type="ECO:0000256" key="1">
    <source>
        <dbReference type="ARBA" id="ARBA00023125"/>
    </source>
</evidence>
<dbReference type="PROSITE" id="PS50937">
    <property type="entry name" value="HTH_MERR_2"/>
    <property type="match status" value="1"/>
</dbReference>
<dbReference type="InterPro" id="IPR009061">
    <property type="entry name" value="DNA-bd_dom_put_sf"/>
</dbReference>
<dbReference type="PANTHER" id="PTHR30204">
    <property type="entry name" value="REDOX-CYCLING DRUG-SENSING TRANSCRIPTIONAL ACTIVATOR SOXR"/>
    <property type="match status" value="1"/>
</dbReference>
<dbReference type="SMART" id="SM00422">
    <property type="entry name" value="HTH_MERR"/>
    <property type="match status" value="1"/>
</dbReference>
<dbReference type="RefSeq" id="WP_311363812.1">
    <property type="nucleotide sequence ID" value="NZ_JAVRIC010000003.1"/>
</dbReference>
<sequence>MARRRTAPPEDAPYKIKGLSEISGFRRETIRFYVLQGLLPPPVKTSPNMGWYTDRHVKLLALIRKLQNERFLPLKAIKSLVQGSSGEFEFSEQQMASLGELRRALAAEHQDVVVTEDPGELAPKIGLTTAELEELRSLGFAGSGAATISDLEVARLWLRMKEAGLSEKRGFSPADLGYLVNLVDSAVNCELEFFLRRIDYMAPAEIRKLVEVIIPSINAIFSILHERRLDAQVQTYVENARKRRYQ</sequence>
<keyword evidence="4" id="KW-1185">Reference proteome</keyword>
<gene>
    <name evidence="3" type="ORF">RM530_03455</name>
</gene>
<dbReference type="Gene3D" id="1.10.1660.10">
    <property type="match status" value="1"/>
</dbReference>
<name>A0ABU2WH70_9GAMM</name>
<accession>A0ABU2WH70</accession>
<dbReference type="InterPro" id="IPR000551">
    <property type="entry name" value="MerR-type_HTH_dom"/>
</dbReference>
<dbReference type="Proteomes" id="UP001254608">
    <property type="component" value="Unassembled WGS sequence"/>
</dbReference>
<dbReference type="EMBL" id="JAVRIC010000003">
    <property type="protein sequence ID" value="MDT0496422.1"/>
    <property type="molecule type" value="Genomic_DNA"/>
</dbReference>